<dbReference type="InterPro" id="IPR016187">
    <property type="entry name" value="CTDL_fold"/>
</dbReference>
<name>A0A9D2DDP5_9BACT</name>
<reference evidence="3" key="2">
    <citation type="submission" date="2021-04" db="EMBL/GenBank/DDBJ databases">
        <authorList>
            <person name="Gilroy R."/>
        </authorList>
    </citation>
    <scope>NUCLEOTIDE SEQUENCE</scope>
    <source>
        <strain evidence="3">ChiHjej11B10-19426</strain>
    </source>
</reference>
<evidence type="ECO:0000313" key="3">
    <source>
        <dbReference type="EMBL" id="HIZ14967.1"/>
    </source>
</evidence>
<dbReference type="InterPro" id="IPR025049">
    <property type="entry name" value="Mfa-like_1"/>
</dbReference>
<protein>
    <submittedName>
        <fullName evidence="3">SUMF1/EgtB/PvdO family nonheme iron enzyme</fullName>
    </submittedName>
</protein>
<dbReference type="InterPro" id="IPR051043">
    <property type="entry name" value="Sulfatase_Mod_Factor_Kinase"/>
</dbReference>
<keyword evidence="1" id="KW-0732">Signal</keyword>
<evidence type="ECO:0000256" key="1">
    <source>
        <dbReference type="SAM" id="SignalP"/>
    </source>
</evidence>
<gene>
    <name evidence="3" type="ORF">H9816_03530</name>
</gene>
<reference evidence="3" key="1">
    <citation type="journal article" date="2021" name="PeerJ">
        <title>Extensive microbial diversity within the chicken gut microbiome revealed by metagenomics and culture.</title>
        <authorList>
            <person name="Gilroy R."/>
            <person name="Ravi A."/>
            <person name="Getino M."/>
            <person name="Pursley I."/>
            <person name="Horton D.L."/>
            <person name="Alikhan N.F."/>
            <person name="Baker D."/>
            <person name="Gharbi K."/>
            <person name="Hall N."/>
            <person name="Watson M."/>
            <person name="Adriaenssens E.M."/>
            <person name="Foster-Nyarko E."/>
            <person name="Jarju S."/>
            <person name="Secka A."/>
            <person name="Antonio M."/>
            <person name="Oren A."/>
            <person name="Chaudhuri R.R."/>
            <person name="La Ragione R."/>
            <person name="Hildebrand F."/>
            <person name="Pallen M.J."/>
        </authorList>
    </citation>
    <scope>NUCLEOTIDE SEQUENCE</scope>
    <source>
        <strain evidence="3">ChiHjej11B10-19426</strain>
    </source>
</reference>
<dbReference type="GO" id="GO:0120147">
    <property type="term" value="F:formylglycine-generating oxidase activity"/>
    <property type="evidence" value="ECO:0007669"/>
    <property type="project" value="TreeGrafter"/>
</dbReference>
<dbReference type="PANTHER" id="PTHR23150">
    <property type="entry name" value="SULFATASE MODIFYING FACTOR 1, 2"/>
    <property type="match status" value="1"/>
</dbReference>
<dbReference type="PANTHER" id="PTHR23150:SF19">
    <property type="entry name" value="FORMYLGLYCINE-GENERATING ENZYME"/>
    <property type="match status" value="1"/>
</dbReference>
<feature type="chain" id="PRO_5039278900" evidence="1">
    <location>
        <begin position="25"/>
        <end position="560"/>
    </location>
</feature>
<organism evidence="3 4">
    <name type="scientific">Candidatus Tidjanibacter faecipullorum</name>
    <dbReference type="NCBI Taxonomy" id="2838766"/>
    <lineage>
        <taxon>Bacteria</taxon>
        <taxon>Pseudomonadati</taxon>
        <taxon>Bacteroidota</taxon>
        <taxon>Bacteroidia</taxon>
        <taxon>Bacteroidales</taxon>
        <taxon>Rikenellaceae</taxon>
        <taxon>Tidjanibacter</taxon>
    </lineage>
</organism>
<proteinExistence type="predicted"/>
<evidence type="ECO:0000259" key="2">
    <source>
        <dbReference type="Pfam" id="PF03781"/>
    </source>
</evidence>
<dbReference type="SUPFAM" id="SSF56436">
    <property type="entry name" value="C-type lectin-like"/>
    <property type="match status" value="1"/>
</dbReference>
<dbReference type="AlphaFoldDB" id="A0A9D2DDP5"/>
<comment type="caution">
    <text evidence="3">The sequence shown here is derived from an EMBL/GenBank/DDBJ whole genome shotgun (WGS) entry which is preliminary data.</text>
</comment>
<dbReference type="Pfam" id="PF13149">
    <property type="entry name" value="Mfa_like_1"/>
    <property type="match status" value="1"/>
</dbReference>
<sequence length="560" mass="60608">MKSIYKLFLRPQRWLLATVAAAVAGCDKPVQTPPPTFGEIPVSLQATLVSETGETWQADDAAGLFMLQAGGTLPTDLVADMNNIRYAIDPESGLLSTSEEHFYPAEGQVDLIAYVPYTQSALSAECDYRVDVSDQRTPRAIDLLYARTTEITPAEQPVTLAFSHQLSRLTLDLKAGSGMTADAIAALTEADVTIAGLPVTATFHLTDGTLAVDPADKTFSPRKNETASEGAAASFSAIVIPQSAATGTVTFRIDGQESVWTLEPTAFEADKHYTYPITLNADGTLSVGTPTITDWETSSHPEQTLPYVFETTRIPAGTFVMGSPDTEAGHAANELQHEVTLSQAFFCTRQEITNAQYAAFLNATGVTENGLLTSGLYPDKVLIASHERGLQWNATAGWQPAEGYAEYPVINVSWYGADEFARWAGGMLPTEAQWEYACRAGSEGAYWFGDDFVLGGGQNCAWYNENATVTQPVGDKKPNNNYLYDMSGNVREWCRDTWNGAGYDSEAPVTDPVSPYPGDDRILRGGSWKSDLTALRSASREAAAPEEMGDDIGFRIIFPL</sequence>
<dbReference type="Proteomes" id="UP000824014">
    <property type="component" value="Unassembled WGS sequence"/>
</dbReference>
<dbReference type="CDD" id="cd13121">
    <property type="entry name" value="BF2867_like_C"/>
    <property type="match status" value="1"/>
</dbReference>
<feature type="signal peptide" evidence="1">
    <location>
        <begin position="1"/>
        <end position="24"/>
    </location>
</feature>
<feature type="domain" description="Sulfatase-modifying factor enzyme-like" evidence="2">
    <location>
        <begin position="311"/>
        <end position="557"/>
    </location>
</feature>
<accession>A0A9D2DDP5</accession>
<dbReference type="Pfam" id="PF03781">
    <property type="entry name" value="FGE-sulfatase"/>
    <property type="match status" value="1"/>
</dbReference>
<dbReference type="CDD" id="cd13120">
    <property type="entry name" value="BF2867_like_N"/>
    <property type="match status" value="1"/>
</dbReference>
<dbReference type="InterPro" id="IPR042278">
    <property type="entry name" value="Mfa-like_1_N"/>
</dbReference>
<dbReference type="InterPro" id="IPR042095">
    <property type="entry name" value="SUMF_sf"/>
</dbReference>
<dbReference type="EMBL" id="DXCC01000010">
    <property type="protein sequence ID" value="HIZ14967.1"/>
    <property type="molecule type" value="Genomic_DNA"/>
</dbReference>
<dbReference type="Gene3D" id="3.90.1580.10">
    <property type="entry name" value="paralog of FGE (formylglycine-generating enzyme)"/>
    <property type="match status" value="1"/>
</dbReference>
<dbReference type="PROSITE" id="PS51257">
    <property type="entry name" value="PROKAR_LIPOPROTEIN"/>
    <property type="match status" value="1"/>
</dbReference>
<dbReference type="Gene3D" id="2.60.40.2620">
    <property type="entry name" value="Fimbrillin-like"/>
    <property type="match status" value="1"/>
</dbReference>
<dbReference type="Gene3D" id="2.60.40.2630">
    <property type="match status" value="1"/>
</dbReference>
<dbReference type="InterPro" id="IPR005532">
    <property type="entry name" value="SUMF_dom"/>
</dbReference>
<evidence type="ECO:0000313" key="4">
    <source>
        <dbReference type="Proteomes" id="UP000824014"/>
    </source>
</evidence>